<proteinExistence type="predicted"/>
<feature type="transmembrane region" description="Helical" evidence="7">
    <location>
        <begin position="438"/>
        <end position="457"/>
    </location>
</feature>
<comment type="subcellular location">
    <subcellularLocation>
        <location evidence="1">Cell membrane</location>
        <topology evidence="1">Multi-pass membrane protein</topology>
    </subcellularLocation>
</comment>
<sequence>MKRSFIDLGMLYVGKIGALAVGFFLMPAYSLILGPEQFSTIAFILSLVNAAVALDFGMSTIIGRDSADNSICEDLNYRQLLASLALVILFYSFLFVIIILYDFIVSSVNNNLYIQFYSLILILSSLIQNISISYLNGIKEFRISGSVLFFSVVFRGVASLLVIKFYKNDVSAFMLTQATISLAFAIFYIMLPGFLTKKSIGNRKIGDLFLRPPLYLSYILPLARKGLPLLFMGISATLVMQLDKIVLAHYASAKTLSAYYLAFTFNTIPILAVAGPIKQYFQPHIVSNLTCEENGVYRRHNINFFWCLILFVAVPSAFGYPLLKEIIHLWLGNNVLIEQVVSFSLVLLPAFALGAISYYPTVLLVIAEDYRFQSAFAIVTSVIFAIILFIVSAAGLIYIIPWLFFAYFMAVIVFCSLRSFSLNKVKICITDVIKYCPLALFIIAAAFGLGYVSSFLFK</sequence>
<dbReference type="Pfam" id="PF13440">
    <property type="entry name" value="Polysacc_synt_3"/>
    <property type="match status" value="1"/>
</dbReference>
<feature type="transmembrane region" description="Helical" evidence="7">
    <location>
        <begin position="172"/>
        <end position="195"/>
    </location>
</feature>
<dbReference type="PANTHER" id="PTHR30250">
    <property type="entry name" value="PST FAMILY PREDICTED COLANIC ACID TRANSPORTER"/>
    <property type="match status" value="1"/>
</dbReference>
<keyword evidence="4 7" id="KW-1133">Transmembrane helix</keyword>
<comment type="caution">
    <text evidence="8">The sequence shown here is derived from an EMBL/GenBank/DDBJ whole genome shotgun (WGS) entry which is preliminary data.</text>
</comment>
<dbReference type="EMBL" id="JNGI01000024">
    <property type="protein sequence ID" value="KNC94554.1"/>
    <property type="molecule type" value="Genomic_DNA"/>
</dbReference>
<keyword evidence="9" id="KW-1185">Reference proteome</keyword>
<evidence type="ECO:0000256" key="5">
    <source>
        <dbReference type="ARBA" id="ARBA00023136"/>
    </source>
</evidence>
<evidence type="ECO:0000256" key="6">
    <source>
        <dbReference type="ARBA" id="ARBA00049738"/>
    </source>
</evidence>
<evidence type="ECO:0000256" key="2">
    <source>
        <dbReference type="ARBA" id="ARBA00022475"/>
    </source>
</evidence>
<accession>A0A0L0H0M4</accession>
<evidence type="ECO:0000256" key="1">
    <source>
        <dbReference type="ARBA" id="ARBA00004651"/>
    </source>
</evidence>
<organism evidence="8 9">
    <name type="scientific">Trabulsiella odontotermitis</name>
    <dbReference type="NCBI Taxonomy" id="379893"/>
    <lineage>
        <taxon>Bacteria</taxon>
        <taxon>Pseudomonadati</taxon>
        <taxon>Pseudomonadota</taxon>
        <taxon>Gammaproteobacteria</taxon>
        <taxon>Enterobacterales</taxon>
        <taxon>Enterobacteriaceae</taxon>
        <taxon>Trabulsiella</taxon>
    </lineage>
</organism>
<keyword evidence="2" id="KW-1003">Cell membrane</keyword>
<feature type="transmembrane region" description="Helical" evidence="7">
    <location>
        <begin position="343"/>
        <end position="367"/>
    </location>
</feature>
<protein>
    <recommendedName>
        <fullName evidence="6">Putative O-antigen transporter</fullName>
    </recommendedName>
</protein>
<feature type="transmembrane region" description="Helical" evidence="7">
    <location>
        <begin position="215"/>
        <end position="238"/>
    </location>
</feature>
<evidence type="ECO:0000313" key="8">
    <source>
        <dbReference type="EMBL" id="KNC94554.1"/>
    </source>
</evidence>
<evidence type="ECO:0000256" key="3">
    <source>
        <dbReference type="ARBA" id="ARBA00022692"/>
    </source>
</evidence>
<feature type="transmembrane region" description="Helical" evidence="7">
    <location>
        <begin position="374"/>
        <end position="393"/>
    </location>
</feature>
<dbReference type="InterPro" id="IPR050833">
    <property type="entry name" value="Poly_Biosynth_Transport"/>
</dbReference>
<dbReference type="AlphaFoldDB" id="A0A0L0H0M4"/>
<dbReference type="PANTHER" id="PTHR30250:SF11">
    <property type="entry name" value="O-ANTIGEN TRANSPORTER-RELATED"/>
    <property type="match status" value="1"/>
</dbReference>
<dbReference type="RefSeq" id="WP_049856334.1">
    <property type="nucleotide sequence ID" value="NZ_JNGI01000024.1"/>
</dbReference>
<dbReference type="Proteomes" id="UP000037393">
    <property type="component" value="Unassembled WGS sequence"/>
</dbReference>
<feature type="transmembrane region" description="Helical" evidence="7">
    <location>
        <begin position="399"/>
        <end position="417"/>
    </location>
</feature>
<feature type="transmembrane region" description="Helical" evidence="7">
    <location>
        <begin position="38"/>
        <end position="59"/>
    </location>
</feature>
<keyword evidence="5 7" id="KW-0472">Membrane</keyword>
<evidence type="ECO:0000256" key="4">
    <source>
        <dbReference type="ARBA" id="ARBA00022989"/>
    </source>
</evidence>
<feature type="transmembrane region" description="Helical" evidence="7">
    <location>
        <begin position="302"/>
        <end position="323"/>
    </location>
</feature>
<dbReference type="PATRIC" id="fig|379893.4.peg.2790"/>
<feature type="transmembrane region" description="Helical" evidence="7">
    <location>
        <begin position="113"/>
        <end position="135"/>
    </location>
</feature>
<evidence type="ECO:0000313" key="9">
    <source>
        <dbReference type="Proteomes" id="UP000037393"/>
    </source>
</evidence>
<feature type="transmembrane region" description="Helical" evidence="7">
    <location>
        <begin position="80"/>
        <end position="101"/>
    </location>
</feature>
<keyword evidence="3 7" id="KW-0812">Transmembrane</keyword>
<reference evidence="8 9" key="1">
    <citation type="journal article" date="2015" name="Appl. Environ. Microbiol.">
        <title>The Enterobacterium Trabulsiella odontotermitis Presents Novel Adaptations Related to Its Association with Fungus-Growing Termites.</title>
        <authorList>
            <person name="Sapountzis P."/>
            <person name="Gruntjes T."/>
            <person name="Otani S."/>
            <person name="Estevez J."/>
            <person name="da Costa R.R."/>
            <person name="Plunkett G.3rd."/>
            <person name="Perna N.T."/>
            <person name="Poulsen M."/>
        </authorList>
    </citation>
    <scope>NUCLEOTIDE SEQUENCE [LARGE SCALE GENOMIC DNA]</scope>
    <source>
        <strain evidence="8 9">12</strain>
    </source>
</reference>
<dbReference type="GO" id="GO:0005886">
    <property type="term" value="C:plasma membrane"/>
    <property type="evidence" value="ECO:0007669"/>
    <property type="project" value="UniProtKB-SubCell"/>
</dbReference>
<feature type="transmembrane region" description="Helical" evidence="7">
    <location>
        <begin position="258"/>
        <end position="281"/>
    </location>
</feature>
<feature type="transmembrane region" description="Helical" evidence="7">
    <location>
        <begin position="12"/>
        <end position="32"/>
    </location>
</feature>
<evidence type="ECO:0000256" key="7">
    <source>
        <dbReference type="SAM" id="Phobius"/>
    </source>
</evidence>
<gene>
    <name evidence="8" type="ORF">GM31_13745</name>
</gene>
<feature type="transmembrane region" description="Helical" evidence="7">
    <location>
        <begin position="147"/>
        <end position="166"/>
    </location>
</feature>
<name>A0A0L0H0M4_9ENTR</name>